<dbReference type="EMBL" id="WOWA01000002">
    <property type="protein sequence ID" value="NLV11887.1"/>
    <property type="molecule type" value="Genomic_DNA"/>
</dbReference>
<proteinExistence type="predicted"/>
<organism evidence="2 3">
    <name type="scientific">Haloarcula argentinensis</name>
    <dbReference type="NCBI Taxonomy" id="43776"/>
    <lineage>
        <taxon>Archaea</taxon>
        <taxon>Methanobacteriati</taxon>
        <taxon>Methanobacteriota</taxon>
        <taxon>Stenosarchaea group</taxon>
        <taxon>Halobacteria</taxon>
        <taxon>Halobacteriales</taxon>
        <taxon>Haloarculaceae</taxon>
        <taxon>Haloarcula</taxon>
    </lineage>
</organism>
<reference evidence="2" key="1">
    <citation type="submission" date="2019-12" db="EMBL/GenBank/DDBJ databases">
        <title>Whole genome sequencing of Haloarcula argentinensis strain pws5.</title>
        <authorList>
            <person name="Verma D.K."/>
            <person name="Gopal K."/>
            <person name="Prasad E.S."/>
        </authorList>
    </citation>
    <scope>NUCLEOTIDE SEQUENCE</scope>
    <source>
        <strain evidence="2">Pws5</strain>
    </source>
</reference>
<dbReference type="Proteomes" id="UP000641625">
    <property type="component" value="Unassembled WGS sequence"/>
</dbReference>
<comment type="caution">
    <text evidence="2">The sequence shown here is derived from an EMBL/GenBank/DDBJ whole genome shotgun (WGS) entry which is preliminary data.</text>
</comment>
<evidence type="ECO:0000256" key="1">
    <source>
        <dbReference type="SAM" id="MobiDB-lite"/>
    </source>
</evidence>
<feature type="region of interest" description="Disordered" evidence="1">
    <location>
        <begin position="85"/>
        <end position="108"/>
    </location>
</feature>
<protein>
    <submittedName>
        <fullName evidence="2">Uncharacterized protein</fullName>
    </submittedName>
</protein>
<sequence>MAPVGYCTLEDVRRALREASLPGDLEQDTQIAVDAIAAETEPLERSLSQHFFEPAGIDEATAINIPTAPKSRDDEHDVATNGAMVHGAAERDRHQYRKNSDALLESDPRNDRWRKDRYVPKREIRIATGEAEALEPPVDESRPAYTHIQLARDYVKSLSKLLVIGGDGSYTDWVADDGYTGGVGLEHRGEDYWVRINSGGVSDLYLNVHAMDDDIASLSNAVYVAFDHGHEGIPRAIRRAVALKAGAEFAEEATIQIPDNATVYNVETKAEQMRSKADDLLEEYQ</sequence>
<dbReference type="AlphaFoldDB" id="A0A847UI16"/>
<accession>A0A847UI16</accession>
<name>A0A847UI16_HALAR</name>
<evidence type="ECO:0000313" key="2">
    <source>
        <dbReference type="EMBL" id="NLV11887.1"/>
    </source>
</evidence>
<evidence type="ECO:0000313" key="3">
    <source>
        <dbReference type="Proteomes" id="UP000641625"/>
    </source>
</evidence>
<dbReference type="RefSeq" id="WP_170095618.1">
    <property type="nucleotide sequence ID" value="NZ_WOWA01000002.1"/>
</dbReference>
<gene>
    <name evidence="2" type="ORF">GOC77_01090</name>
</gene>